<evidence type="ECO:0000313" key="3">
    <source>
        <dbReference type="Proteomes" id="UP000198406"/>
    </source>
</evidence>
<dbReference type="AlphaFoldDB" id="A0A1Z5JJT3"/>
<dbReference type="CDD" id="cd06262">
    <property type="entry name" value="metallo-hydrolase-like_MBL-fold"/>
    <property type="match status" value="1"/>
</dbReference>
<evidence type="ECO:0008006" key="4">
    <source>
        <dbReference type="Google" id="ProtNLM"/>
    </source>
</evidence>
<proteinExistence type="predicted"/>
<dbReference type="SUPFAM" id="SSF56281">
    <property type="entry name" value="Metallo-hydrolase/oxidoreductase"/>
    <property type="match status" value="1"/>
</dbReference>
<evidence type="ECO:0000313" key="2">
    <source>
        <dbReference type="EMBL" id="GAX14267.1"/>
    </source>
</evidence>
<dbReference type="Gene3D" id="3.60.15.10">
    <property type="entry name" value="Ribonuclease Z/Hydroxyacylglutathione hydrolase-like"/>
    <property type="match status" value="1"/>
</dbReference>
<accession>A0A1Z5JJT3</accession>
<keyword evidence="1" id="KW-0732">Signal</keyword>
<dbReference type="OrthoDB" id="43960at2759"/>
<dbReference type="EMBL" id="BDSP01000078">
    <property type="protein sequence ID" value="GAX14267.1"/>
    <property type="molecule type" value="Genomic_DNA"/>
</dbReference>
<feature type="chain" id="PRO_5012102662" description="Metallo-beta-lactamase domain-containing protein" evidence="1">
    <location>
        <begin position="23"/>
        <end position="431"/>
    </location>
</feature>
<comment type="caution">
    <text evidence="2">The sequence shown here is derived from an EMBL/GenBank/DDBJ whole genome shotgun (WGS) entry which is preliminary data.</text>
</comment>
<feature type="signal peptide" evidence="1">
    <location>
        <begin position="1"/>
        <end position="22"/>
    </location>
</feature>
<name>A0A1Z5JJT3_FISSO</name>
<dbReference type="InParanoid" id="A0A1Z5JJT3"/>
<sequence length="431" mass="47788">MHIKTASIHFLLVLKLIDNAFSFTIAPQKGPITSLTLRELAANVQVTWPFAEPSNADETEQRGDFQIPNTGVSVSDEIENSAKDRFVTEVVPIKGLTGVAQLVTTAVRTGSFEPVRYLVPLSPLPKTKKEGEADRSVHAARYAMIDIPPYSPQLLGQIQRFLGKESILALALITNRDAIHYDSAPAIYSARRSDLKLWKEALPDLEVVAYRLDIPRECRPFVTQIFDGYGPFGLKDAIGNEAYFNASFTELGRPLTVEEWDDDLAEDILSGQTEAEQEADLNENDLFSPEDIRLKEDSMDIVAVYTPGHSFGSMSYLFPSQNLCFSGYTIPVEDTRIEENMGIGGAGPALDCRGYISTNKGGIGRQIESAVSLVQSYADRFKVVLPARGDPLFLDGDHEERKRDLLEILDQYKMIGDIYERLGILNDGDSD</sequence>
<protein>
    <recommendedName>
        <fullName evidence="4">Metallo-beta-lactamase domain-containing protein</fullName>
    </recommendedName>
</protein>
<gene>
    <name evidence="2" type="ORF">FisN_1Hh462</name>
</gene>
<organism evidence="2 3">
    <name type="scientific">Fistulifera solaris</name>
    <name type="common">Oleaginous diatom</name>
    <dbReference type="NCBI Taxonomy" id="1519565"/>
    <lineage>
        <taxon>Eukaryota</taxon>
        <taxon>Sar</taxon>
        <taxon>Stramenopiles</taxon>
        <taxon>Ochrophyta</taxon>
        <taxon>Bacillariophyta</taxon>
        <taxon>Bacillariophyceae</taxon>
        <taxon>Bacillariophycidae</taxon>
        <taxon>Naviculales</taxon>
        <taxon>Naviculaceae</taxon>
        <taxon>Fistulifera</taxon>
    </lineage>
</organism>
<reference evidence="2 3" key="1">
    <citation type="journal article" date="2015" name="Plant Cell">
        <title>Oil accumulation by the oleaginous diatom Fistulifera solaris as revealed by the genome and transcriptome.</title>
        <authorList>
            <person name="Tanaka T."/>
            <person name="Maeda Y."/>
            <person name="Veluchamy A."/>
            <person name="Tanaka M."/>
            <person name="Abida H."/>
            <person name="Marechal E."/>
            <person name="Bowler C."/>
            <person name="Muto M."/>
            <person name="Sunaga Y."/>
            <person name="Tanaka M."/>
            <person name="Yoshino T."/>
            <person name="Taniguchi T."/>
            <person name="Fukuda Y."/>
            <person name="Nemoto M."/>
            <person name="Matsumoto M."/>
            <person name="Wong P.S."/>
            <person name="Aburatani S."/>
            <person name="Fujibuchi W."/>
        </authorList>
    </citation>
    <scope>NUCLEOTIDE SEQUENCE [LARGE SCALE GENOMIC DNA]</scope>
    <source>
        <strain evidence="2 3">JPCC DA0580</strain>
    </source>
</reference>
<keyword evidence="3" id="KW-1185">Reference proteome</keyword>
<dbReference type="InterPro" id="IPR036866">
    <property type="entry name" value="RibonucZ/Hydroxyglut_hydro"/>
</dbReference>
<dbReference type="Proteomes" id="UP000198406">
    <property type="component" value="Unassembled WGS sequence"/>
</dbReference>
<evidence type="ECO:0000256" key="1">
    <source>
        <dbReference type="SAM" id="SignalP"/>
    </source>
</evidence>